<dbReference type="InterPro" id="IPR008271">
    <property type="entry name" value="Ser/Thr_kinase_AS"/>
</dbReference>
<feature type="region of interest" description="Disordered" evidence="6">
    <location>
        <begin position="346"/>
        <end position="388"/>
    </location>
</feature>
<evidence type="ECO:0000256" key="5">
    <source>
        <dbReference type="PROSITE-ProRule" id="PRU10141"/>
    </source>
</evidence>
<feature type="compositionally biased region" description="Acidic residues" evidence="6">
    <location>
        <begin position="374"/>
        <end position="384"/>
    </location>
</feature>
<evidence type="ECO:0000313" key="8">
    <source>
        <dbReference type="EMBL" id="MBE1455908.1"/>
    </source>
</evidence>
<keyword evidence="2 5" id="KW-0547">Nucleotide-binding</keyword>
<dbReference type="Pfam" id="PF07676">
    <property type="entry name" value="PD40"/>
    <property type="match status" value="1"/>
</dbReference>
<keyword evidence="3" id="KW-0418">Kinase</keyword>
<dbReference type="PANTHER" id="PTHR43289:SF34">
    <property type="entry name" value="SERINE_THREONINE-PROTEIN KINASE YBDM-RELATED"/>
    <property type="match status" value="1"/>
</dbReference>
<feature type="domain" description="Protein kinase" evidence="7">
    <location>
        <begin position="15"/>
        <end position="276"/>
    </location>
</feature>
<keyword evidence="9" id="KW-1185">Reference proteome</keyword>
<feature type="binding site" evidence="5">
    <location>
        <position position="43"/>
    </location>
    <ligand>
        <name>ATP</name>
        <dbReference type="ChEBI" id="CHEBI:30616"/>
    </ligand>
</feature>
<evidence type="ECO:0000256" key="2">
    <source>
        <dbReference type="ARBA" id="ARBA00022741"/>
    </source>
</evidence>
<dbReference type="Gene3D" id="1.10.510.10">
    <property type="entry name" value="Transferase(Phosphotransferase) domain 1"/>
    <property type="match status" value="1"/>
</dbReference>
<dbReference type="CDD" id="cd14014">
    <property type="entry name" value="STKc_PknB_like"/>
    <property type="match status" value="1"/>
</dbReference>
<proteinExistence type="predicted"/>
<dbReference type="PROSITE" id="PS00107">
    <property type="entry name" value="PROTEIN_KINASE_ATP"/>
    <property type="match status" value="1"/>
</dbReference>
<evidence type="ECO:0000259" key="7">
    <source>
        <dbReference type="PROSITE" id="PS50011"/>
    </source>
</evidence>
<dbReference type="Proteomes" id="UP000598217">
    <property type="component" value="Unassembled WGS sequence"/>
</dbReference>
<dbReference type="InterPro" id="IPR017441">
    <property type="entry name" value="Protein_kinase_ATP_BS"/>
</dbReference>
<accession>A0ABR9HA97</accession>
<dbReference type="PROSITE" id="PS50011">
    <property type="entry name" value="PROTEIN_KINASE_DOM"/>
    <property type="match status" value="1"/>
</dbReference>
<sequence>MLPLASADPVGIGPHRLLARLGAGGMGEVYLVRTPQGRLAALKVVKEDLARDQEFRARFAREVRTAQMVTGPFTPDVVDADAHAPAPWMATEYVPGPTLREAVREHGPFPEPSLRVLALGLANALQAIHSAGLMHRDLKPSNVLLSPRGPQVIDFGIARAVEGTVLTKTGQAFGTPAYASPEQVMGHETSPASDVFSLAGVVVFAATGRAPFGSGRAAEVLPRVVGADPNLDGVPEALRPLLTRCLAKDPAERPNADQIARTLSEQPLPPAEHGWLPTPINQSINVHQQQAQQVVHAVPDGPSWTAAAPRSPKKRRTGLIAAGAGTAALVLAAGIGLAVLKPWSDANPDSAAGQEEGGATGEGADASEAPGGQDDPDGEWDGETGFDSFVNDMAFTPDGSGVYVHTTDAMTLWDWESGDFRHRFDPKPSTFDLADDGTMAGTYADTTTVFGPDQEVLALFDLAEEDPEDIEEFGAVSISPDGSLVAMAVFHPGDPRLYVWDWEEDTVVFSTDHTGPVVGTDFTPDGEYLMVRQQYNEPLVTMYDVENLGDESPSPEGPHWPAAHWNRYAFSPAGPVVAVELPDEDIAVYDYGADEVVQEIETERDYLWMEFSSDGRTLYSAGLNLTAMGPSGGRAWDVTTGEELVSGDTLLVDILAVHPEDEVIATFADDTLLLLDPETLDVVNEIN</sequence>
<evidence type="ECO:0000256" key="6">
    <source>
        <dbReference type="SAM" id="MobiDB-lite"/>
    </source>
</evidence>
<dbReference type="InterPro" id="IPR011009">
    <property type="entry name" value="Kinase-like_dom_sf"/>
</dbReference>
<keyword evidence="4 5" id="KW-0067">ATP-binding</keyword>
<evidence type="ECO:0000256" key="3">
    <source>
        <dbReference type="ARBA" id="ARBA00022777"/>
    </source>
</evidence>
<dbReference type="SUPFAM" id="SSF82171">
    <property type="entry name" value="DPP6 N-terminal domain-like"/>
    <property type="match status" value="1"/>
</dbReference>
<keyword evidence="1" id="KW-0808">Transferase</keyword>
<organism evidence="8 9">
    <name type="scientific">Nocardiopsis terrae</name>
    <dbReference type="NCBI Taxonomy" id="372655"/>
    <lineage>
        <taxon>Bacteria</taxon>
        <taxon>Bacillati</taxon>
        <taxon>Actinomycetota</taxon>
        <taxon>Actinomycetes</taxon>
        <taxon>Streptosporangiales</taxon>
        <taxon>Nocardiopsidaceae</taxon>
        <taxon>Nocardiopsis</taxon>
    </lineage>
</organism>
<dbReference type="Gene3D" id="2.130.10.10">
    <property type="entry name" value="YVTN repeat-like/Quinoprotein amine dehydrogenase"/>
    <property type="match status" value="2"/>
</dbReference>
<reference evidence="8 9" key="1">
    <citation type="submission" date="2020-10" db="EMBL/GenBank/DDBJ databases">
        <title>Sequencing the genomes of 1000 actinobacteria strains.</title>
        <authorList>
            <person name="Klenk H.-P."/>
        </authorList>
    </citation>
    <scope>NUCLEOTIDE SEQUENCE [LARGE SCALE GENOMIC DNA]</scope>
    <source>
        <strain evidence="8 9">DSM 45157</strain>
    </source>
</reference>
<name>A0ABR9HA97_9ACTN</name>
<protein>
    <recommendedName>
        <fullName evidence="7">Protein kinase domain-containing protein</fullName>
    </recommendedName>
</protein>
<dbReference type="PROSITE" id="PS00108">
    <property type="entry name" value="PROTEIN_KINASE_ST"/>
    <property type="match status" value="1"/>
</dbReference>
<gene>
    <name evidence="8" type="ORF">H4W79_000122</name>
</gene>
<dbReference type="SUPFAM" id="SSF56112">
    <property type="entry name" value="Protein kinase-like (PK-like)"/>
    <property type="match status" value="1"/>
</dbReference>
<dbReference type="EMBL" id="JADBDY010000001">
    <property type="protein sequence ID" value="MBE1455908.1"/>
    <property type="molecule type" value="Genomic_DNA"/>
</dbReference>
<evidence type="ECO:0000256" key="1">
    <source>
        <dbReference type="ARBA" id="ARBA00022679"/>
    </source>
</evidence>
<comment type="caution">
    <text evidence="8">The sequence shown here is derived from an EMBL/GenBank/DDBJ whole genome shotgun (WGS) entry which is preliminary data.</text>
</comment>
<dbReference type="InterPro" id="IPR011659">
    <property type="entry name" value="WD40"/>
</dbReference>
<dbReference type="Pfam" id="PF00069">
    <property type="entry name" value="Pkinase"/>
    <property type="match status" value="1"/>
</dbReference>
<evidence type="ECO:0000256" key="4">
    <source>
        <dbReference type="ARBA" id="ARBA00022840"/>
    </source>
</evidence>
<dbReference type="PANTHER" id="PTHR43289">
    <property type="entry name" value="MITOGEN-ACTIVATED PROTEIN KINASE KINASE KINASE 20-RELATED"/>
    <property type="match status" value="1"/>
</dbReference>
<dbReference type="Gene3D" id="3.30.200.20">
    <property type="entry name" value="Phosphorylase Kinase, domain 1"/>
    <property type="match status" value="1"/>
</dbReference>
<evidence type="ECO:0000313" key="9">
    <source>
        <dbReference type="Proteomes" id="UP000598217"/>
    </source>
</evidence>
<dbReference type="InterPro" id="IPR015943">
    <property type="entry name" value="WD40/YVTN_repeat-like_dom_sf"/>
</dbReference>
<dbReference type="RefSeq" id="WP_191276397.1">
    <property type="nucleotide sequence ID" value="NZ_BMXJ01000013.1"/>
</dbReference>
<dbReference type="InterPro" id="IPR000719">
    <property type="entry name" value="Prot_kinase_dom"/>
</dbReference>
<dbReference type="SMART" id="SM00220">
    <property type="entry name" value="S_TKc"/>
    <property type="match status" value="1"/>
</dbReference>